<organism evidence="1 2">
    <name type="scientific">Kosakonia pseudosacchari</name>
    <dbReference type="NCBI Taxonomy" id="1646340"/>
    <lineage>
        <taxon>Bacteria</taxon>
        <taxon>Pseudomonadati</taxon>
        <taxon>Pseudomonadota</taxon>
        <taxon>Gammaproteobacteria</taxon>
        <taxon>Enterobacterales</taxon>
        <taxon>Enterobacteriaceae</taxon>
        <taxon>Kosakonia</taxon>
    </lineage>
</organism>
<name>A0ABX4IMW1_9ENTR</name>
<sequence>MSYRAYFLYLEHSAHEAGDFIDAADVEWPPEGELTEIDVNPFGRRGAFRRKVVICQDNKVVMVLRVFVGVDELGYLLELCFCHTLSNAHTVAFICGQHVHLFDIVSRRTTSDFLRDYVVQMCPLPEYADTLTDDFFVTTMQNVFLVNVHTGVVWTSPRCGYDCVLVHRIADGVVYGSGDWDPPDGRRDFRLDLRTGQLLDD</sequence>
<protein>
    <submittedName>
        <fullName evidence="1">Uncharacterized protein</fullName>
    </submittedName>
</protein>
<evidence type="ECO:0000313" key="1">
    <source>
        <dbReference type="EMBL" id="PDO85525.1"/>
    </source>
</evidence>
<proteinExistence type="predicted"/>
<dbReference type="RefSeq" id="WP_097400932.1">
    <property type="nucleotide sequence ID" value="NZ_CP158850.1"/>
</dbReference>
<gene>
    <name evidence="1" type="ORF">BK796_13535</name>
</gene>
<dbReference type="Proteomes" id="UP000219642">
    <property type="component" value="Unassembled WGS sequence"/>
</dbReference>
<comment type="caution">
    <text evidence="1">The sequence shown here is derived from an EMBL/GenBank/DDBJ whole genome shotgun (WGS) entry which is preliminary data.</text>
</comment>
<dbReference type="EMBL" id="NITV01000007">
    <property type="protein sequence ID" value="PDO85525.1"/>
    <property type="molecule type" value="Genomic_DNA"/>
</dbReference>
<evidence type="ECO:0000313" key="2">
    <source>
        <dbReference type="Proteomes" id="UP000219642"/>
    </source>
</evidence>
<keyword evidence="2" id="KW-1185">Reference proteome</keyword>
<accession>A0ABX4IMW1</accession>
<reference evidence="1 2" key="1">
    <citation type="submission" date="2017-06" db="EMBL/GenBank/DDBJ databases">
        <title>Draft genome sequence of nitrogen-fixing Kosakonia pseudosacchari strain NN143 isolated from sugarcane roots.</title>
        <authorList>
            <person name="Li Y."/>
            <person name="Li S."/>
            <person name="Lin L."/>
            <person name="Wu X."/>
            <person name="Yang L."/>
            <person name="Li Y."/>
            <person name="An Q."/>
        </authorList>
    </citation>
    <scope>NUCLEOTIDE SEQUENCE [LARGE SCALE GENOMIC DNA]</scope>
    <source>
        <strain evidence="1 2">NN143</strain>
    </source>
</reference>